<evidence type="ECO:0000313" key="3">
    <source>
        <dbReference type="Proteomes" id="UP000260759"/>
    </source>
</evidence>
<organism evidence="2 3">
    <name type="scientific">Bacteroides uniformis</name>
    <dbReference type="NCBI Taxonomy" id="820"/>
    <lineage>
        <taxon>Bacteria</taxon>
        <taxon>Pseudomonadati</taxon>
        <taxon>Bacteroidota</taxon>
        <taxon>Bacteroidia</taxon>
        <taxon>Bacteroidales</taxon>
        <taxon>Bacteroidaceae</taxon>
        <taxon>Bacteroides</taxon>
    </lineage>
</organism>
<dbReference type="PROSITE" id="PS51257">
    <property type="entry name" value="PROKAR_LIPOPROTEIN"/>
    <property type="match status" value="1"/>
</dbReference>
<feature type="signal peptide" evidence="1">
    <location>
        <begin position="1"/>
        <end position="21"/>
    </location>
</feature>
<reference evidence="2 3" key="1">
    <citation type="submission" date="2018-08" db="EMBL/GenBank/DDBJ databases">
        <title>A genome reference for cultivated species of the human gut microbiota.</title>
        <authorList>
            <person name="Zou Y."/>
            <person name="Xue W."/>
            <person name="Luo G."/>
        </authorList>
    </citation>
    <scope>NUCLEOTIDE SEQUENCE [LARGE SCALE GENOMIC DNA]</scope>
    <source>
        <strain evidence="2 3">OM03-4</strain>
    </source>
</reference>
<dbReference type="AlphaFoldDB" id="A0A3E5ETY9"/>
<dbReference type="Gene3D" id="3.20.20.70">
    <property type="entry name" value="Aldolase class I"/>
    <property type="match status" value="1"/>
</dbReference>
<proteinExistence type="predicted"/>
<name>A0A3E5ETY9_BACUN</name>
<dbReference type="InterPro" id="IPR013785">
    <property type="entry name" value="Aldolase_TIM"/>
</dbReference>
<evidence type="ECO:0000313" key="2">
    <source>
        <dbReference type="EMBL" id="RGN92243.1"/>
    </source>
</evidence>
<dbReference type="Proteomes" id="UP000260759">
    <property type="component" value="Unassembled WGS sequence"/>
</dbReference>
<keyword evidence="1" id="KW-0732">Signal</keyword>
<gene>
    <name evidence="2" type="ORF">DXB37_15175</name>
</gene>
<dbReference type="RefSeq" id="WP_117601021.1">
    <property type="nucleotide sequence ID" value="NZ_QSVA01000014.1"/>
</dbReference>
<sequence>MKVIYLFFICILMISCAPEGAQVYISTDVANIENEQVKVSFDLKNGYLQIINKQENRVIVDSACFSANQYYSTDFSLFKAHAEDTHTGKKLFVTACSPEIDLTVESTVMNNSPEIKFNMQIFNHRDVPLHIKQWSPVRGGRLFASLGDVEEFHILDGNAGGEPTWTYQQLPVYCRNNMLVTAKSGNKRHTFVAGGLTYQEYEKFVEVTSAAPRREQLEKLYPEMSLFAYMNVPVMREDGLDTYISLGKGYDYEQPSALAFEIRKAVYDSQEIIVNLMNPEKGKKYAMGVAISSDSNNRKESLWADNGPGSIAYELSGKISIDNFNEGGKSTQVIVNLPQELTDKGNVRLLLKKDEGPNAVLNEVWAYEGHISGNDSGKASTFNYVPNKAGDFRVSLFAQDPLGKLIDSQQNYSFKDKFYLDITTHSHFEALEKYAFAVKNEQGININYYDFPSVCLWYAMHPYYGMGPGMNSSKGAVEEMERISRSGFLKYAKAAVRLVPDCYEVNNEQGWWDDKHFQMHGSGNAVPGEVNVKQHYEKPYETTVKWATAVERLGGIPLLYVQTGKRSQDYAEAYPEHMLFNQSDAYIPDFTWTVGAKASYDFTDKGFVTHMKEVYKNFKEGGLKGLMFDYTNTGWPQYGGLDDPYSTAAAAYRKIYELAYEGMGKDSYIHERCLERGSDITLGTVSSQRIWGDTDDVTPEMVMRGGLRWYKNRVVVSYDMDAKNLLKAKPVNHPDGRRKLLTMCYVTSARLLLANSFERYDSLTLWDLGRIYPFHHTAQSARPIDMLQQDIPHIYDFKVNEDWHQVTFYNDQNDKELKITVNLFDPQEEGGLGLDSVKSYYAYDFWNDCFLGKLAGKELQQVLRPGEARMLSIRAVADNPQVVSCNRHIMQGYLELEDISSTNELLEGKIMLPKDEFVEIAIALNGKEIKNAICNEAQLQILPISENLVKLQFYSIKNQQVAWKVHFQPSER</sequence>
<accession>A0A3E5ETY9</accession>
<evidence type="ECO:0000256" key="1">
    <source>
        <dbReference type="SAM" id="SignalP"/>
    </source>
</evidence>
<dbReference type="EMBL" id="QSVA01000014">
    <property type="protein sequence ID" value="RGN92243.1"/>
    <property type="molecule type" value="Genomic_DNA"/>
</dbReference>
<feature type="chain" id="PRO_5017568277" evidence="1">
    <location>
        <begin position="22"/>
        <end position="972"/>
    </location>
</feature>
<protein>
    <submittedName>
        <fullName evidence="2">Uncharacterized protein</fullName>
    </submittedName>
</protein>
<comment type="caution">
    <text evidence="2">The sequence shown here is derived from an EMBL/GenBank/DDBJ whole genome shotgun (WGS) entry which is preliminary data.</text>
</comment>